<dbReference type="Proteomes" id="UP000199310">
    <property type="component" value="Unassembled WGS sequence"/>
</dbReference>
<dbReference type="EMBL" id="FOJG01000001">
    <property type="protein sequence ID" value="SEW03498.1"/>
    <property type="molecule type" value="Genomic_DNA"/>
</dbReference>
<dbReference type="AlphaFoldDB" id="A0A1I0NQ07"/>
<evidence type="ECO:0000313" key="3">
    <source>
        <dbReference type="Proteomes" id="UP000199310"/>
    </source>
</evidence>
<dbReference type="PANTHER" id="PTHR43312">
    <property type="entry name" value="D-THREO-ALDOSE 1-DEHYDROGENASE"/>
    <property type="match status" value="1"/>
</dbReference>
<dbReference type="STRING" id="29529.SAMN04488122_0305"/>
<dbReference type="Gene3D" id="3.20.20.100">
    <property type="entry name" value="NADP-dependent oxidoreductase domain"/>
    <property type="match status" value="1"/>
</dbReference>
<dbReference type="SUPFAM" id="SSF51430">
    <property type="entry name" value="NAD(P)-linked oxidoreductase"/>
    <property type="match status" value="1"/>
</dbReference>
<sequence>MKKLILGTVQFGLNYGINNQLGQPPVTEVFEILAYANKMGITCLDTAEDYGVAPRLIGDFHSQYTEDRRFKVISKISHNYKKQEFVSEHLKDSLDILQVSSLEGYLFHNFSMYKSSPELLDELTTLKYKGLLQKVGVSIYTNEELLEIIKDDRCDIIQLPMNLLDNSFQKGELLQKAKFAGKEIHVRSVYLQGLFFMSAEAIPGNLYQLKPYLHQIRSLADEASINLASLALQYIYNNPLVDKVLIGVDSLEHLSNNIDALNSPMDSMVFNEVNKIKVKETWLLNPVNWK</sequence>
<dbReference type="Pfam" id="PF00248">
    <property type="entry name" value="Aldo_ket_red"/>
    <property type="match status" value="1"/>
</dbReference>
<evidence type="ECO:0000313" key="2">
    <source>
        <dbReference type="EMBL" id="SEW03498.1"/>
    </source>
</evidence>
<dbReference type="PANTHER" id="PTHR43312:SF1">
    <property type="entry name" value="NADP-DEPENDENT OXIDOREDUCTASE DOMAIN-CONTAINING PROTEIN"/>
    <property type="match status" value="1"/>
</dbReference>
<dbReference type="OrthoDB" id="9773828at2"/>
<organism evidence="2 3">
    <name type="scientific">Chitinophaga arvensicola</name>
    <dbReference type="NCBI Taxonomy" id="29529"/>
    <lineage>
        <taxon>Bacteria</taxon>
        <taxon>Pseudomonadati</taxon>
        <taxon>Bacteroidota</taxon>
        <taxon>Chitinophagia</taxon>
        <taxon>Chitinophagales</taxon>
        <taxon>Chitinophagaceae</taxon>
        <taxon>Chitinophaga</taxon>
    </lineage>
</organism>
<dbReference type="InterPro" id="IPR036812">
    <property type="entry name" value="NAD(P)_OxRdtase_dom_sf"/>
</dbReference>
<name>A0A1I0NQ07_9BACT</name>
<accession>A0A1I0NQ07</accession>
<dbReference type="CDD" id="cd19097">
    <property type="entry name" value="AKR_unchar"/>
    <property type="match status" value="1"/>
</dbReference>
<keyword evidence="3" id="KW-1185">Reference proteome</keyword>
<dbReference type="InterPro" id="IPR023210">
    <property type="entry name" value="NADP_OxRdtase_dom"/>
</dbReference>
<dbReference type="RefSeq" id="WP_089889621.1">
    <property type="nucleotide sequence ID" value="NZ_FOJG01000001.1"/>
</dbReference>
<evidence type="ECO:0000259" key="1">
    <source>
        <dbReference type="Pfam" id="PF00248"/>
    </source>
</evidence>
<reference evidence="3" key="1">
    <citation type="submission" date="2016-10" db="EMBL/GenBank/DDBJ databases">
        <authorList>
            <person name="Varghese N."/>
            <person name="Submissions S."/>
        </authorList>
    </citation>
    <scope>NUCLEOTIDE SEQUENCE [LARGE SCALE GENOMIC DNA]</scope>
    <source>
        <strain evidence="3">DSM 3695</strain>
    </source>
</reference>
<proteinExistence type="predicted"/>
<protein>
    <submittedName>
        <fullName evidence="2">Predicted oxidoreductase</fullName>
    </submittedName>
</protein>
<gene>
    <name evidence="2" type="ORF">SAMN04488122_0305</name>
</gene>
<dbReference type="InterPro" id="IPR053135">
    <property type="entry name" value="AKR2_Oxidoreductase"/>
</dbReference>
<feature type="domain" description="NADP-dependent oxidoreductase" evidence="1">
    <location>
        <begin position="3"/>
        <end position="276"/>
    </location>
</feature>